<proteinExistence type="predicted"/>
<dbReference type="AlphaFoldDB" id="A0A1E3X9Z9"/>
<accession>A0A1E3X9Z9</accession>
<organism evidence="1 2">
    <name type="scientific">Candidatus Scalindua rubra</name>
    <dbReference type="NCBI Taxonomy" id="1872076"/>
    <lineage>
        <taxon>Bacteria</taxon>
        <taxon>Pseudomonadati</taxon>
        <taxon>Planctomycetota</taxon>
        <taxon>Candidatus Brocadiia</taxon>
        <taxon>Candidatus Brocadiales</taxon>
        <taxon>Candidatus Scalinduaceae</taxon>
        <taxon>Candidatus Scalindua</taxon>
    </lineage>
</organism>
<evidence type="ECO:0000313" key="1">
    <source>
        <dbReference type="EMBL" id="ODS32461.1"/>
    </source>
</evidence>
<name>A0A1E3X9Z9_9BACT</name>
<comment type="caution">
    <text evidence="1">The sequence shown here is derived from an EMBL/GenBank/DDBJ whole genome shotgun (WGS) entry which is preliminary data.</text>
</comment>
<keyword evidence="1" id="KW-0808">Transferase</keyword>
<dbReference type="EMBL" id="MAYW01000061">
    <property type="protein sequence ID" value="ODS32461.1"/>
    <property type="molecule type" value="Genomic_DNA"/>
</dbReference>
<evidence type="ECO:0000313" key="2">
    <source>
        <dbReference type="Proteomes" id="UP000094056"/>
    </source>
</evidence>
<gene>
    <name evidence="1" type="ORF">SCARUB_02405</name>
</gene>
<sequence>MTEKEFEKRNFVNWYCLYATPKEIENAKRTNKTEMDRLINEYSYEIEMINLSRGLYEKYFEISKTR</sequence>
<dbReference type="Proteomes" id="UP000094056">
    <property type="component" value="Unassembled WGS sequence"/>
</dbReference>
<keyword evidence="1" id="KW-0418">Kinase</keyword>
<dbReference type="GO" id="GO:0016301">
    <property type="term" value="F:kinase activity"/>
    <property type="evidence" value="ECO:0007669"/>
    <property type="project" value="UniProtKB-KW"/>
</dbReference>
<reference evidence="1 2" key="1">
    <citation type="submission" date="2016-07" db="EMBL/GenBank/DDBJ databases">
        <title>Draft genome of Scalindua rubra, obtained from a brine-seawater interface in the Red Sea, sheds light on salt adaptation in anammox bacteria.</title>
        <authorList>
            <person name="Speth D.R."/>
            <person name="Lagkouvardos I."/>
            <person name="Wang Y."/>
            <person name="Qian P.-Y."/>
            <person name="Dutilh B.E."/>
            <person name="Jetten M.S."/>
        </authorList>
    </citation>
    <scope>NUCLEOTIDE SEQUENCE [LARGE SCALE GENOMIC DNA]</scope>
    <source>
        <strain evidence="1">BSI-1</strain>
    </source>
</reference>
<protein>
    <submittedName>
        <fullName evidence="1">Histidine kinase</fullName>
    </submittedName>
</protein>